<evidence type="ECO:0000313" key="3">
    <source>
        <dbReference type="Proteomes" id="UP000075881"/>
    </source>
</evidence>
<accession>A0A182KEQ6</accession>
<reference evidence="3" key="1">
    <citation type="submission" date="2013-03" db="EMBL/GenBank/DDBJ databases">
        <title>The Genome Sequence of Anopheles christyi ACHKN1017.</title>
        <authorList>
            <consortium name="The Broad Institute Genomics Platform"/>
            <person name="Neafsey D.E."/>
            <person name="Besansky N."/>
            <person name="Walker B."/>
            <person name="Young S.K."/>
            <person name="Zeng Q."/>
            <person name="Gargeya S."/>
            <person name="Fitzgerald M."/>
            <person name="Haas B."/>
            <person name="Abouelleil A."/>
            <person name="Allen A.W."/>
            <person name="Alvarado L."/>
            <person name="Arachchi H.M."/>
            <person name="Berlin A.M."/>
            <person name="Chapman S.B."/>
            <person name="Gainer-Dewar J."/>
            <person name="Goldberg J."/>
            <person name="Griggs A."/>
            <person name="Gujja S."/>
            <person name="Hansen M."/>
            <person name="Howarth C."/>
            <person name="Imamovic A."/>
            <person name="Ireland A."/>
            <person name="Larimer J."/>
            <person name="McCowan C."/>
            <person name="Murphy C."/>
            <person name="Pearson M."/>
            <person name="Poon T.W."/>
            <person name="Priest M."/>
            <person name="Roberts A."/>
            <person name="Saif S."/>
            <person name="Shea T."/>
            <person name="Sisk P."/>
            <person name="Sykes S."/>
            <person name="Wortman J."/>
            <person name="Nusbaum C."/>
            <person name="Birren B."/>
        </authorList>
    </citation>
    <scope>NUCLEOTIDE SEQUENCE [LARGE SCALE GENOMIC DNA]</scope>
    <source>
        <strain evidence="3">ACHKN1017</strain>
    </source>
</reference>
<feature type="compositionally biased region" description="Low complexity" evidence="1">
    <location>
        <begin position="1"/>
        <end position="25"/>
    </location>
</feature>
<name>A0A182KEQ6_9DIPT</name>
<proteinExistence type="predicted"/>
<dbReference type="VEuPathDB" id="VectorBase:ACHR009244"/>
<reference evidence="2" key="2">
    <citation type="submission" date="2020-05" db="UniProtKB">
        <authorList>
            <consortium name="EnsemblMetazoa"/>
        </authorList>
    </citation>
    <scope>IDENTIFICATION</scope>
    <source>
        <strain evidence="2">ACHKN1017</strain>
    </source>
</reference>
<keyword evidence="3" id="KW-1185">Reference proteome</keyword>
<protein>
    <submittedName>
        <fullName evidence="2">Uncharacterized protein</fullName>
    </submittedName>
</protein>
<dbReference type="EnsemblMetazoa" id="ACHR009244-RA">
    <property type="protein sequence ID" value="ACHR009244-PA"/>
    <property type="gene ID" value="ACHR009244"/>
</dbReference>
<feature type="region of interest" description="Disordered" evidence="1">
    <location>
        <begin position="1"/>
        <end position="89"/>
    </location>
</feature>
<evidence type="ECO:0000313" key="2">
    <source>
        <dbReference type="EnsemblMetazoa" id="ACHR009244-PA"/>
    </source>
</evidence>
<sequence length="112" mass="10638">MLSTASTLGGTSTPYADCANGLMNGSDGGGGGFGSGAGSGAGMGAQGTGAGGGGVGGGGGGGGGGMGNNTGNNSPYVQRRGGSDKQRFSNVFEYQFNNFDLNSIHEDATNET</sequence>
<feature type="compositionally biased region" description="Gly residues" evidence="1">
    <location>
        <begin position="26"/>
        <end position="68"/>
    </location>
</feature>
<dbReference type="Proteomes" id="UP000075881">
    <property type="component" value="Unassembled WGS sequence"/>
</dbReference>
<organism evidence="2 3">
    <name type="scientific">Anopheles christyi</name>
    <dbReference type="NCBI Taxonomy" id="43041"/>
    <lineage>
        <taxon>Eukaryota</taxon>
        <taxon>Metazoa</taxon>
        <taxon>Ecdysozoa</taxon>
        <taxon>Arthropoda</taxon>
        <taxon>Hexapoda</taxon>
        <taxon>Insecta</taxon>
        <taxon>Pterygota</taxon>
        <taxon>Neoptera</taxon>
        <taxon>Endopterygota</taxon>
        <taxon>Diptera</taxon>
        <taxon>Nematocera</taxon>
        <taxon>Culicoidea</taxon>
        <taxon>Culicidae</taxon>
        <taxon>Anophelinae</taxon>
        <taxon>Anopheles</taxon>
    </lineage>
</organism>
<dbReference type="AlphaFoldDB" id="A0A182KEQ6"/>
<evidence type="ECO:0000256" key="1">
    <source>
        <dbReference type="SAM" id="MobiDB-lite"/>
    </source>
</evidence>